<reference evidence="1" key="1">
    <citation type="submission" date="2020-01" db="EMBL/GenBank/DDBJ databases">
        <authorList>
            <person name="Feng Z.H.Z."/>
        </authorList>
    </citation>
    <scope>NUCLEOTIDE SEQUENCE</scope>
    <source>
        <strain evidence="1">CBS107.38</strain>
    </source>
</reference>
<dbReference type="EMBL" id="JAAABM010000002">
    <property type="protein sequence ID" value="KAF7680431.1"/>
    <property type="molecule type" value="Genomic_DNA"/>
</dbReference>
<name>A0A8H7EIT2_9PLEO</name>
<dbReference type="Proteomes" id="UP000596902">
    <property type="component" value="Unassembled WGS sequence"/>
</dbReference>
<proteinExistence type="predicted"/>
<dbReference type="GeneID" id="62200307"/>
<sequence>MLLDVKLANSNGAKSFSDACEKRNHEYVGWSEYGGHRVALVCRYQRLNKLTRWQGPTKKQALPLKIYVVQITER</sequence>
<dbReference type="AlphaFoldDB" id="A0A8H7EIT2"/>
<gene>
    <name evidence="1" type="ORF">GT037_002082</name>
</gene>
<organism evidence="1 2">
    <name type="scientific">Alternaria burnsii</name>
    <dbReference type="NCBI Taxonomy" id="1187904"/>
    <lineage>
        <taxon>Eukaryota</taxon>
        <taxon>Fungi</taxon>
        <taxon>Dikarya</taxon>
        <taxon>Ascomycota</taxon>
        <taxon>Pezizomycotina</taxon>
        <taxon>Dothideomycetes</taxon>
        <taxon>Pleosporomycetidae</taxon>
        <taxon>Pleosporales</taxon>
        <taxon>Pleosporineae</taxon>
        <taxon>Pleosporaceae</taxon>
        <taxon>Alternaria</taxon>
        <taxon>Alternaria sect. Alternaria</taxon>
    </lineage>
</organism>
<keyword evidence="2" id="KW-1185">Reference proteome</keyword>
<comment type="caution">
    <text evidence="1">The sequence shown here is derived from an EMBL/GenBank/DDBJ whole genome shotgun (WGS) entry which is preliminary data.</text>
</comment>
<dbReference type="RefSeq" id="XP_038790421.1">
    <property type="nucleotide sequence ID" value="XM_038927129.1"/>
</dbReference>
<evidence type="ECO:0000313" key="2">
    <source>
        <dbReference type="Proteomes" id="UP000596902"/>
    </source>
</evidence>
<evidence type="ECO:0000313" key="1">
    <source>
        <dbReference type="EMBL" id="KAF7680431.1"/>
    </source>
</evidence>
<protein>
    <submittedName>
        <fullName evidence="1">Uncharacterized protein</fullName>
    </submittedName>
</protein>
<reference evidence="1" key="2">
    <citation type="submission" date="2020-08" db="EMBL/GenBank/DDBJ databases">
        <title>Draft Genome Sequence of Cumin Blight Pathogen Alternaria burnsii.</title>
        <authorList>
            <person name="Feng Z."/>
        </authorList>
    </citation>
    <scope>NUCLEOTIDE SEQUENCE</scope>
    <source>
        <strain evidence="1">CBS107.38</strain>
    </source>
</reference>
<accession>A0A8H7EIT2</accession>